<evidence type="ECO:0000259" key="2">
    <source>
        <dbReference type="Pfam" id="PF13827"/>
    </source>
</evidence>
<dbReference type="Pfam" id="PF13827">
    <property type="entry name" value="DUF4189"/>
    <property type="match status" value="1"/>
</dbReference>
<keyword evidence="4" id="KW-1185">Reference proteome</keyword>
<evidence type="ECO:0000313" key="4">
    <source>
        <dbReference type="Proteomes" id="UP000727907"/>
    </source>
</evidence>
<name>A0ABS6IJZ2_9HYPH</name>
<keyword evidence="1" id="KW-0732">Signal</keyword>
<reference evidence="3 4" key="1">
    <citation type="submission" date="2021-06" db="EMBL/GenBank/DDBJ databases">
        <authorList>
            <person name="Lee D.H."/>
        </authorList>
    </citation>
    <scope>NUCLEOTIDE SEQUENCE [LARGE SCALE GENOMIC DNA]</scope>
    <source>
        <strain evidence="3 4">MMS21-HV4-11</strain>
    </source>
</reference>
<dbReference type="RefSeq" id="WP_216961291.1">
    <property type="nucleotide sequence ID" value="NZ_JAHOPB010000001.1"/>
</dbReference>
<comment type="caution">
    <text evidence="3">The sequence shown here is derived from an EMBL/GenBank/DDBJ whole genome shotgun (WGS) entry which is preliminary data.</text>
</comment>
<evidence type="ECO:0000256" key="1">
    <source>
        <dbReference type="SAM" id="SignalP"/>
    </source>
</evidence>
<organism evidence="3 4">
    <name type="scientific">Reyranella humidisoli</name>
    <dbReference type="NCBI Taxonomy" id="2849149"/>
    <lineage>
        <taxon>Bacteria</taxon>
        <taxon>Pseudomonadati</taxon>
        <taxon>Pseudomonadota</taxon>
        <taxon>Alphaproteobacteria</taxon>
        <taxon>Hyphomicrobiales</taxon>
        <taxon>Reyranellaceae</taxon>
        <taxon>Reyranella</taxon>
    </lineage>
</organism>
<feature type="chain" id="PRO_5045211723" evidence="1">
    <location>
        <begin position="24"/>
        <end position="127"/>
    </location>
</feature>
<evidence type="ECO:0000313" key="3">
    <source>
        <dbReference type="EMBL" id="MBU8874914.1"/>
    </source>
</evidence>
<sequence length="127" mass="13184">MFRLSALVALFGALIVGLGSAHAQNQAPQYWVTYAYDSSTGAWGLGWGRTDRQVTINEALSRCAKPGCKAGNVTLARCIAIAQGTQKGPGFGSGNDANTAKANALRFCQQGPAGSTCEVTAWRCGGN</sequence>
<dbReference type="EMBL" id="JAHOPB010000001">
    <property type="protein sequence ID" value="MBU8874914.1"/>
    <property type="molecule type" value="Genomic_DNA"/>
</dbReference>
<dbReference type="Proteomes" id="UP000727907">
    <property type="component" value="Unassembled WGS sequence"/>
</dbReference>
<feature type="domain" description="DUF4189" evidence="2">
    <location>
        <begin position="31"/>
        <end position="124"/>
    </location>
</feature>
<feature type="signal peptide" evidence="1">
    <location>
        <begin position="1"/>
        <end position="23"/>
    </location>
</feature>
<protein>
    <submittedName>
        <fullName evidence="3">DUF4189 domain-containing protein</fullName>
    </submittedName>
</protein>
<accession>A0ABS6IJZ2</accession>
<proteinExistence type="predicted"/>
<gene>
    <name evidence="3" type="ORF">KQ910_14145</name>
</gene>
<dbReference type="InterPro" id="IPR025240">
    <property type="entry name" value="DUF4189"/>
</dbReference>